<evidence type="ECO:0000256" key="15">
    <source>
        <dbReference type="ARBA" id="ARBA00023288"/>
    </source>
</evidence>
<dbReference type="GO" id="GO:0098609">
    <property type="term" value="P:cell-cell adhesion"/>
    <property type="evidence" value="ECO:0007669"/>
    <property type="project" value="TreeGrafter"/>
</dbReference>
<evidence type="ECO:0000256" key="16">
    <source>
        <dbReference type="SAM" id="SignalP"/>
    </source>
</evidence>
<dbReference type="InterPro" id="IPR033504">
    <property type="entry name" value="ALS"/>
</dbReference>
<evidence type="ECO:0000256" key="10">
    <source>
        <dbReference type="ARBA" id="ARBA00022889"/>
    </source>
</evidence>
<dbReference type="GO" id="GO:0009986">
    <property type="term" value="C:cell surface"/>
    <property type="evidence" value="ECO:0007669"/>
    <property type="project" value="TreeGrafter"/>
</dbReference>
<keyword evidence="6" id="KW-0964">Secreted</keyword>
<dbReference type="HOGENOM" id="CLU_031316_1_0_1"/>
<dbReference type="GO" id="GO:0030445">
    <property type="term" value="C:yeast-form cell wall"/>
    <property type="evidence" value="ECO:0007669"/>
    <property type="project" value="TreeGrafter"/>
</dbReference>
<protein>
    <recommendedName>
        <fullName evidence="17">Agglutinin-like protein N-terminal domain-containing protein</fullName>
    </recommendedName>
</protein>
<name>M3HNF2_CANMX</name>
<dbReference type="InterPro" id="IPR043063">
    <property type="entry name" value="Agglutinin-like_N_N2"/>
</dbReference>
<dbReference type="Proteomes" id="UP000011777">
    <property type="component" value="Unassembled WGS sequence"/>
</dbReference>
<evidence type="ECO:0000256" key="4">
    <source>
        <dbReference type="ARBA" id="ARBA00022475"/>
    </source>
</evidence>
<dbReference type="Gene3D" id="2.60.40.1280">
    <property type="match status" value="1"/>
</dbReference>
<dbReference type="PANTHER" id="PTHR33793:SF2">
    <property type="entry name" value="AGGLUTININ-LIKE PROTEIN 6"/>
    <property type="match status" value="1"/>
</dbReference>
<keyword evidence="4" id="KW-1003">Cell membrane</keyword>
<evidence type="ECO:0000256" key="13">
    <source>
        <dbReference type="ARBA" id="ARBA00023157"/>
    </source>
</evidence>
<organism evidence="18 19">
    <name type="scientific">Candida maltosa (strain Xu316)</name>
    <name type="common">Yeast</name>
    <dbReference type="NCBI Taxonomy" id="1245528"/>
    <lineage>
        <taxon>Eukaryota</taxon>
        <taxon>Fungi</taxon>
        <taxon>Dikarya</taxon>
        <taxon>Ascomycota</taxon>
        <taxon>Saccharomycotina</taxon>
        <taxon>Pichiomycetes</taxon>
        <taxon>Debaryomycetaceae</taxon>
        <taxon>Candida/Lodderomyces clade</taxon>
        <taxon>Candida</taxon>
    </lineage>
</organism>
<evidence type="ECO:0000259" key="17">
    <source>
        <dbReference type="SMART" id="SM01056"/>
    </source>
</evidence>
<dbReference type="GO" id="GO:0098552">
    <property type="term" value="C:side of membrane"/>
    <property type="evidence" value="ECO:0007669"/>
    <property type="project" value="UniProtKB-KW"/>
</dbReference>
<keyword evidence="13" id="KW-1015">Disulfide bond</keyword>
<dbReference type="InterPro" id="IPR024672">
    <property type="entry name" value="Agglutinin-like_N"/>
</dbReference>
<keyword evidence="12" id="KW-0472">Membrane</keyword>
<dbReference type="FunFam" id="2.60.40.1280:FF:000001">
    <property type="entry name" value="Agglutinin-like protein 3"/>
    <property type="match status" value="1"/>
</dbReference>
<evidence type="ECO:0000256" key="2">
    <source>
        <dbReference type="ARBA" id="ARBA00004609"/>
    </source>
</evidence>
<evidence type="ECO:0000256" key="3">
    <source>
        <dbReference type="ARBA" id="ARBA00007021"/>
    </source>
</evidence>
<feature type="signal peptide" evidence="16">
    <location>
        <begin position="1"/>
        <end position="18"/>
    </location>
</feature>
<evidence type="ECO:0000256" key="8">
    <source>
        <dbReference type="ARBA" id="ARBA00022729"/>
    </source>
</evidence>
<dbReference type="OrthoDB" id="3981162at2759"/>
<dbReference type="Gene3D" id="2.60.40.2430">
    <property type="entry name" value="Agglutinin-like protein, N-terminal domain, N2 subdomain"/>
    <property type="match status" value="1"/>
</dbReference>
<dbReference type="GO" id="GO:0044011">
    <property type="term" value="P:single-species biofilm formation on inanimate substrate"/>
    <property type="evidence" value="ECO:0007669"/>
    <property type="project" value="TreeGrafter"/>
</dbReference>
<sequence>MLIHAVFCLAVLFGHAIADDIPGVFTSFDSLTFSNPRLQYTPPNYPTWNAVLGWELDAAVARPGDKFTLFMPCVFKFVTDEQTVDLVVGNTVYGVCRMNSGEQFVSFSSLSCTVSNALTAGHHAIGQVSLPMTFNVGQSGSSVDLETSSCFKPGINTVTFEDGPNKLSIQADFQTGTADPSLVINSQRLIQSLEKSLAVLIAPDCPSGYSSGTIGFSSTDPAYQLDCSSADAGLTSQLNAWNNPEDKIDYPFTRSCTSKGFSISFSRIDAGFRPFLSALATVPSANTYKVSYTIRYTCSNDGKPHDERIEKTWNPYQRSNAGGQGVEIVVTTRTGTETATVVTTRPFNSGVDRTKTVE</sequence>
<evidence type="ECO:0000256" key="12">
    <source>
        <dbReference type="ARBA" id="ARBA00023136"/>
    </source>
</evidence>
<dbReference type="GO" id="GO:1903561">
    <property type="term" value="C:extracellular vesicle"/>
    <property type="evidence" value="ECO:0007669"/>
    <property type="project" value="TreeGrafter"/>
</dbReference>
<keyword evidence="10" id="KW-0130">Cell adhesion</keyword>
<dbReference type="SUPFAM" id="SSF49401">
    <property type="entry name" value="Bacterial adhesins"/>
    <property type="match status" value="1"/>
</dbReference>
<keyword evidence="15" id="KW-0449">Lipoprotein</keyword>
<evidence type="ECO:0000256" key="7">
    <source>
        <dbReference type="ARBA" id="ARBA00022622"/>
    </source>
</evidence>
<evidence type="ECO:0000256" key="11">
    <source>
        <dbReference type="ARBA" id="ARBA00023026"/>
    </source>
</evidence>
<comment type="caution">
    <text evidence="18">The sequence shown here is derived from an EMBL/GenBank/DDBJ whole genome shotgun (WGS) entry which is preliminary data.</text>
</comment>
<dbReference type="InterPro" id="IPR011252">
    <property type="entry name" value="Fibrogen-bd_dom1"/>
</dbReference>
<feature type="chain" id="PRO_5004034221" description="Agglutinin-like protein N-terminal domain-containing protein" evidence="16">
    <location>
        <begin position="19"/>
        <end position="358"/>
    </location>
</feature>
<reference evidence="18 19" key="1">
    <citation type="submission" date="2013-02" db="EMBL/GenBank/DDBJ databases">
        <title>Genome sequence of Candida maltosa Xu316, a potential industrial strain for xylitol and ethanol production.</title>
        <authorList>
            <person name="Yu J."/>
            <person name="Wang Q."/>
            <person name="Geng X."/>
            <person name="Bao W."/>
            <person name="He P."/>
            <person name="Cai J."/>
        </authorList>
    </citation>
    <scope>NUCLEOTIDE SEQUENCE [LARGE SCALE GENOMIC DNA]</scope>
    <source>
        <strain evidence="19">Xu316</strain>
    </source>
</reference>
<keyword evidence="14" id="KW-0325">Glycoprotein</keyword>
<dbReference type="EMBL" id="AOGT01000872">
    <property type="protein sequence ID" value="EMG49002.1"/>
    <property type="molecule type" value="Genomic_DNA"/>
</dbReference>
<proteinExistence type="inferred from homology"/>
<keyword evidence="5" id="KW-0134">Cell wall</keyword>
<evidence type="ECO:0000313" key="19">
    <source>
        <dbReference type="Proteomes" id="UP000011777"/>
    </source>
</evidence>
<evidence type="ECO:0000256" key="14">
    <source>
        <dbReference type="ARBA" id="ARBA00023180"/>
    </source>
</evidence>
<dbReference type="GO" id="GO:0043709">
    <property type="term" value="P:cell adhesion involved in single-species biofilm formation"/>
    <property type="evidence" value="ECO:0007669"/>
    <property type="project" value="TreeGrafter"/>
</dbReference>
<dbReference type="GO" id="GO:0043710">
    <property type="term" value="P:cell adhesion involved in multi-species biofilm formation"/>
    <property type="evidence" value="ECO:0007669"/>
    <property type="project" value="TreeGrafter"/>
</dbReference>
<comment type="similarity">
    <text evidence="3">Belongs to the ALS family.</text>
</comment>
<dbReference type="OMA" id="CCAKSIA"/>
<keyword evidence="11" id="KW-0843">Virulence</keyword>
<accession>M3HNF2</accession>
<keyword evidence="19" id="KW-1185">Reference proteome</keyword>
<dbReference type="GO" id="GO:0030446">
    <property type="term" value="C:hyphal cell wall"/>
    <property type="evidence" value="ECO:0007669"/>
    <property type="project" value="TreeGrafter"/>
</dbReference>
<keyword evidence="9" id="KW-0677">Repeat</keyword>
<dbReference type="SMART" id="SM01056">
    <property type="entry name" value="Candida_ALS_N"/>
    <property type="match status" value="1"/>
</dbReference>
<dbReference type="GO" id="GO:0005886">
    <property type="term" value="C:plasma membrane"/>
    <property type="evidence" value="ECO:0007669"/>
    <property type="project" value="UniProtKB-SubCell"/>
</dbReference>
<dbReference type="PANTHER" id="PTHR33793">
    <property type="entry name" value="ALPHA-AGGLUTININ"/>
    <property type="match status" value="1"/>
</dbReference>
<keyword evidence="7" id="KW-0336">GPI-anchor</keyword>
<comment type="subcellular location">
    <subcellularLocation>
        <location evidence="2">Cell membrane</location>
        <topology evidence="2">Lipid-anchor</topology>
        <topology evidence="2">GPI-anchor</topology>
    </subcellularLocation>
    <subcellularLocation>
        <location evidence="1">Secreted</location>
        <location evidence="1">Cell wall</location>
    </subcellularLocation>
</comment>
<dbReference type="GO" id="GO:0030448">
    <property type="term" value="P:hyphal growth"/>
    <property type="evidence" value="ECO:0007669"/>
    <property type="project" value="TreeGrafter"/>
</dbReference>
<evidence type="ECO:0000256" key="6">
    <source>
        <dbReference type="ARBA" id="ARBA00022525"/>
    </source>
</evidence>
<evidence type="ECO:0000256" key="1">
    <source>
        <dbReference type="ARBA" id="ARBA00004191"/>
    </source>
</evidence>
<dbReference type="AlphaFoldDB" id="M3HNF2"/>
<feature type="non-terminal residue" evidence="18">
    <location>
        <position position="358"/>
    </location>
</feature>
<dbReference type="STRING" id="1245528.M3HNF2"/>
<feature type="domain" description="Agglutinin-like protein N-terminal" evidence="17">
    <location>
        <begin position="53"/>
        <end position="298"/>
    </location>
</feature>
<evidence type="ECO:0000256" key="9">
    <source>
        <dbReference type="ARBA" id="ARBA00022737"/>
    </source>
</evidence>
<dbReference type="Pfam" id="PF11766">
    <property type="entry name" value="Candida_ALS_N"/>
    <property type="match status" value="1"/>
</dbReference>
<keyword evidence="8 16" id="KW-0732">Signal</keyword>
<evidence type="ECO:0000256" key="5">
    <source>
        <dbReference type="ARBA" id="ARBA00022512"/>
    </source>
</evidence>
<evidence type="ECO:0000313" key="18">
    <source>
        <dbReference type="EMBL" id="EMG49002.1"/>
    </source>
</evidence>
<dbReference type="InterPro" id="IPR008966">
    <property type="entry name" value="Adhesion_dom_sf"/>
</dbReference>
<dbReference type="eggNOG" id="ENOG502RGCG">
    <property type="taxonomic scope" value="Eukaryota"/>
</dbReference>
<gene>
    <name evidence="18" type="ORF">G210_0329</name>
</gene>